<name>A0ABU0W7S2_9GAMM</name>
<evidence type="ECO:0000313" key="11">
    <source>
        <dbReference type="Proteomes" id="UP001239019"/>
    </source>
</evidence>
<accession>A0ABU0W7S2</accession>
<evidence type="ECO:0000256" key="1">
    <source>
        <dbReference type="ARBA" id="ARBA00004418"/>
    </source>
</evidence>
<dbReference type="InterPro" id="IPR017937">
    <property type="entry name" value="Thioredoxin_CS"/>
</dbReference>
<dbReference type="CDD" id="cd03019">
    <property type="entry name" value="DsbA_DsbA"/>
    <property type="match status" value="1"/>
</dbReference>
<evidence type="ECO:0000256" key="3">
    <source>
        <dbReference type="ARBA" id="ARBA00022729"/>
    </source>
</evidence>
<feature type="signal peptide" evidence="8">
    <location>
        <begin position="1"/>
        <end position="21"/>
    </location>
</feature>
<dbReference type="InterPro" id="IPR050824">
    <property type="entry name" value="Thiol_disulfide_DsbA"/>
</dbReference>
<dbReference type="Gene3D" id="3.40.30.10">
    <property type="entry name" value="Glutaredoxin"/>
    <property type="match status" value="1"/>
</dbReference>
<keyword evidence="5 7" id="KW-1015">Disulfide bond</keyword>
<evidence type="ECO:0000256" key="4">
    <source>
        <dbReference type="ARBA" id="ARBA00022764"/>
    </source>
</evidence>
<dbReference type="InterPro" id="IPR023205">
    <property type="entry name" value="DsbA/DsbL"/>
</dbReference>
<evidence type="ECO:0000256" key="2">
    <source>
        <dbReference type="ARBA" id="ARBA00005791"/>
    </source>
</evidence>
<evidence type="ECO:0000256" key="6">
    <source>
        <dbReference type="ARBA" id="ARBA00023284"/>
    </source>
</evidence>
<dbReference type="InterPro" id="IPR001853">
    <property type="entry name" value="DSBA-like_thioredoxin_dom"/>
</dbReference>
<protein>
    <recommendedName>
        <fullName evidence="7">Thiol:disulfide interchange protein</fullName>
    </recommendedName>
</protein>
<proteinExistence type="inferred from homology"/>
<dbReference type="Proteomes" id="UP001239019">
    <property type="component" value="Unassembled WGS sequence"/>
</dbReference>
<dbReference type="SUPFAM" id="SSF52833">
    <property type="entry name" value="Thioredoxin-like"/>
    <property type="match status" value="1"/>
</dbReference>
<dbReference type="PANTHER" id="PTHR35891:SF2">
    <property type="entry name" value="THIOL:DISULFIDE INTERCHANGE PROTEIN DSBA"/>
    <property type="match status" value="1"/>
</dbReference>
<dbReference type="RefSeq" id="WP_306728303.1">
    <property type="nucleotide sequence ID" value="NZ_JAVDDT010000004.1"/>
</dbReference>
<evidence type="ECO:0000256" key="7">
    <source>
        <dbReference type="PIRNR" id="PIRNR001488"/>
    </source>
</evidence>
<keyword evidence="3 8" id="KW-0732">Signal</keyword>
<reference evidence="10 11" key="1">
    <citation type="submission" date="2023-08" db="EMBL/GenBank/DDBJ databases">
        <title>Whole-genome sequencing of halo(alkali)philic microorganisms from hypersaline lakes.</title>
        <authorList>
            <person name="Sorokin D.Y."/>
            <person name="Abbas B."/>
            <person name="Merkel A.Y."/>
        </authorList>
    </citation>
    <scope>NUCLEOTIDE SEQUENCE [LARGE SCALE GENOMIC DNA]</scope>
    <source>
        <strain evidence="10 11">AB-CW4</strain>
    </source>
</reference>
<organism evidence="10 11">
    <name type="scientific">Natronospira bacteriovora</name>
    <dbReference type="NCBI Taxonomy" id="3069753"/>
    <lineage>
        <taxon>Bacteria</taxon>
        <taxon>Pseudomonadati</taxon>
        <taxon>Pseudomonadota</taxon>
        <taxon>Gammaproteobacteria</taxon>
        <taxon>Natronospirales</taxon>
        <taxon>Natronospiraceae</taxon>
        <taxon>Natronospira</taxon>
    </lineage>
</organism>
<feature type="domain" description="Thioredoxin" evidence="9">
    <location>
        <begin position="11"/>
        <end position="151"/>
    </location>
</feature>
<dbReference type="Pfam" id="PF01323">
    <property type="entry name" value="DSBA"/>
    <property type="match status" value="1"/>
</dbReference>
<dbReference type="EMBL" id="JAVDDT010000004">
    <property type="protein sequence ID" value="MDQ2069808.1"/>
    <property type="molecule type" value="Genomic_DNA"/>
</dbReference>
<evidence type="ECO:0000256" key="5">
    <source>
        <dbReference type="ARBA" id="ARBA00023157"/>
    </source>
</evidence>
<evidence type="ECO:0000313" key="10">
    <source>
        <dbReference type="EMBL" id="MDQ2069808.1"/>
    </source>
</evidence>
<evidence type="ECO:0000256" key="8">
    <source>
        <dbReference type="SAM" id="SignalP"/>
    </source>
</evidence>
<dbReference type="PANTHER" id="PTHR35891">
    <property type="entry name" value="THIOL:DISULFIDE INTERCHANGE PROTEIN DSBA"/>
    <property type="match status" value="1"/>
</dbReference>
<dbReference type="InterPro" id="IPR013766">
    <property type="entry name" value="Thioredoxin_domain"/>
</dbReference>
<evidence type="ECO:0000259" key="9">
    <source>
        <dbReference type="PROSITE" id="PS51352"/>
    </source>
</evidence>
<dbReference type="InterPro" id="IPR036249">
    <property type="entry name" value="Thioredoxin-like_sf"/>
</dbReference>
<feature type="chain" id="PRO_5045528017" description="Thiol:disulfide interchange protein" evidence="8">
    <location>
        <begin position="22"/>
        <end position="205"/>
    </location>
</feature>
<keyword evidence="11" id="KW-1185">Reference proteome</keyword>
<gene>
    <name evidence="10" type="ORF">RBH19_07975</name>
</gene>
<sequence length="205" mass="23139">MFKQRLIVLLALLCLSGTAISQSFQAGNEYRTVDRGQRLSDQPHEVVEFFWYGCGACYAFLPTVESWKNDLADDVAFVRVPAVLNPRWRVHGKAYYVAEALDMVDEVHNAIFDAIHVDGKRLDSQRALRELFVEKGADAEEFDRAFDSFQVDAKLRRAENLARRFAIRATPSVVINGQYVTDPSSAGGPRGIVEVGNWLIEQDRD</sequence>
<comment type="similarity">
    <text evidence="2">Belongs to the thioredoxin family. DsbA subfamily.</text>
</comment>
<keyword evidence="6" id="KW-0676">Redox-active center</keyword>
<comment type="subcellular location">
    <subcellularLocation>
        <location evidence="1 7">Periplasm</location>
    </subcellularLocation>
</comment>
<dbReference type="PROSITE" id="PS51352">
    <property type="entry name" value="THIOREDOXIN_2"/>
    <property type="match status" value="1"/>
</dbReference>
<keyword evidence="4 7" id="KW-0574">Periplasm</keyword>
<dbReference type="PIRSF" id="PIRSF001488">
    <property type="entry name" value="Tdi_protein"/>
    <property type="match status" value="1"/>
</dbReference>
<dbReference type="PROSITE" id="PS00194">
    <property type="entry name" value="THIOREDOXIN_1"/>
    <property type="match status" value="1"/>
</dbReference>
<comment type="caution">
    <text evidence="10">The sequence shown here is derived from an EMBL/GenBank/DDBJ whole genome shotgun (WGS) entry which is preliminary data.</text>
</comment>